<reference evidence="8 9" key="1">
    <citation type="submission" date="2016-12" db="EMBL/GenBank/DDBJ databases">
        <authorList>
            <person name="Gulvik C.A."/>
        </authorList>
    </citation>
    <scope>NUCLEOTIDE SEQUENCE [LARGE SCALE GENOMIC DNA]</scope>
    <source>
        <strain evidence="7 9">12-5202</strain>
        <strain evidence="6 8">12-5291</strain>
    </source>
</reference>
<feature type="domain" description="Solute-binding protein family 5" evidence="5">
    <location>
        <begin position="112"/>
        <end position="502"/>
    </location>
</feature>
<comment type="similarity">
    <text evidence="1">Belongs to the bacterial solute-binding protein 5 family.</text>
</comment>
<dbReference type="InterPro" id="IPR030678">
    <property type="entry name" value="Peptide/Ni-bd"/>
</dbReference>
<dbReference type="Proteomes" id="UP000188600">
    <property type="component" value="Unassembled WGS sequence"/>
</dbReference>
<evidence type="ECO:0000313" key="7">
    <source>
        <dbReference type="EMBL" id="ONK30946.1"/>
    </source>
</evidence>
<dbReference type="RefSeq" id="WP_076995053.1">
    <property type="nucleotide sequence ID" value="NZ_MSPR01000001.1"/>
</dbReference>
<dbReference type="PROSITE" id="PS51257">
    <property type="entry name" value="PROKAR_LIPOPROTEIN"/>
    <property type="match status" value="1"/>
</dbReference>
<evidence type="ECO:0000256" key="4">
    <source>
        <dbReference type="SAM" id="SignalP"/>
    </source>
</evidence>
<dbReference type="InterPro" id="IPR000914">
    <property type="entry name" value="SBP_5_dom"/>
</dbReference>
<dbReference type="AlphaFoldDB" id="A0AB36JQ39"/>
<evidence type="ECO:0000256" key="3">
    <source>
        <dbReference type="ARBA" id="ARBA00022729"/>
    </source>
</evidence>
<dbReference type="GO" id="GO:0015833">
    <property type="term" value="P:peptide transport"/>
    <property type="evidence" value="ECO:0007669"/>
    <property type="project" value="TreeGrafter"/>
</dbReference>
<feature type="signal peptide" evidence="4">
    <location>
        <begin position="1"/>
        <end position="22"/>
    </location>
</feature>
<keyword evidence="2" id="KW-0813">Transport</keyword>
<dbReference type="GO" id="GO:0043190">
    <property type="term" value="C:ATP-binding cassette (ABC) transporter complex"/>
    <property type="evidence" value="ECO:0007669"/>
    <property type="project" value="InterPro"/>
</dbReference>
<evidence type="ECO:0000256" key="1">
    <source>
        <dbReference type="ARBA" id="ARBA00005695"/>
    </source>
</evidence>
<keyword evidence="9" id="KW-1185">Reference proteome</keyword>
<dbReference type="Proteomes" id="UP000188946">
    <property type="component" value="Unassembled WGS sequence"/>
</dbReference>
<dbReference type="PANTHER" id="PTHR30290:SF9">
    <property type="entry name" value="OLIGOPEPTIDE-BINDING PROTEIN APPA"/>
    <property type="match status" value="1"/>
</dbReference>
<evidence type="ECO:0000313" key="8">
    <source>
        <dbReference type="Proteomes" id="UP000188600"/>
    </source>
</evidence>
<dbReference type="GO" id="GO:0042597">
    <property type="term" value="C:periplasmic space"/>
    <property type="evidence" value="ECO:0007669"/>
    <property type="project" value="UniProtKB-ARBA"/>
</dbReference>
<name>A0AB36JQ39_9STRE</name>
<dbReference type="GO" id="GO:1904680">
    <property type="term" value="F:peptide transmembrane transporter activity"/>
    <property type="evidence" value="ECO:0007669"/>
    <property type="project" value="TreeGrafter"/>
</dbReference>
<dbReference type="Gene3D" id="3.40.190.10">
    <property type="entry name" value="Periplasmic binding protein-like II"/>
    <property type="match status" value="1"/>
</dbReference>
<sequence>MNKSTKMLTRAGVALLSVAALAACGSKSSSSKGAAEANLSFPAEVTHEGSAIKGGQFKYAVVAASATTGLMIDELRQQTVDTAFGNMVDISMFGYDGSRKLDDSGLAKVDFDTEAKKITVTLTGKDYKWSDGEPFTIDDYLFTIEKMADKGYTGVRFDEKFTNIVGMDEFVAGTADKISGIEKVDDYTAVLTVKEMKPSMMYAGGAVPSYVTPKHLFKDIPVADWEKSEYARATTKIVGMGPFKVKEVVNGESITFEANEHYFKGKPKVDSLKMDIVSPDTIVSEMKAGHYDVADMPVDQLDSYKNLTNVTLLGQLESSYEYLSFNFGKYDEASKKNVMNPDAKMNDAKLRQAMGYALDTKTAGEKLYNGLYHPATSLIISFFGDLHDSEMEGFAYNPEKANKLLDEAGYKDVDGDGIREGKDGKPFKISLAARKRTEANEALVQQYLAWWKEVGLNVELYTGRTIELNSFYDMVQANDENIDAYLGGWSTGYDPMPNMWGPTNKFNMSRFVSDDNTKLLEAIGSVESFDKKTNLENYKKWQENAFNEAFAIPLFESEAVTAINKRVKNWDTYYGSASKASAAQWEKVELTADKGVAE</sequence>
<evidence type="ECO:0000313" key="6">
    <source>
        <dbReference type="EMBL" id="ONK25781.1"/>
    </source>
</evidence>
<dbReference type="EMBL" id="MSPT01000021">
    <property type="protein sequence ID" value="ONK25781.1"/>
    <property type="molecule type" value="Genomic_DNA"/>
</dbReference>
<dbReference type="Pfam" id="PF00496">
    <property type="entry name" value="SBP_bac_5"/>
    <property type="match status" value="1"/>
</dbReference>
<dbReference type="InterPro" id="IPR039424">
    <property type="entry name" value="SBP_5"/>
</dbReference>
<proteinExistence type="inferred from homology"/>
<accession>A0AB36JQ39</accession>
<dbReference type="PIRSF" id="PIRSF002741">
    <property type="entry name" value="MppA"/>
    <property type="match status" value="1"/>
</dbReference>
<dbReference type="SUPFAM" id="SSF53850">
    <property type="entry name" value="Periplasmic binding protein-like II"/>
    <property type="match status" value="1"/>
</dbReference>
<dbReference type="PANTHER" id="PTHR30290">
    <property type="entry name" value="PERIPLASMIC BINDING COMPONENT OF ABC TRANSPORTER"/>
    <property type="match status" value="1"/>
</dbReference>
<dbReference type="CDD" id="cd08510">
    <property type="entry name" value="PBP2_Lactococcal_OppA_like"/>
    <property type="match status" value="1"/>
</dbReference>
<protein>
    <submittedName>
        <fullName evidence="6">Peptide-binding protein</fullName>
    </submittedName>
</protein>
<dbReference type="Gene3D" id="3.10.105.10">
    <property type="entry name" value="Dipeptide-binding Protein, Domain 3"/>
    <property type="match status" value="1"/>
</dbReference>
<evidence type="ECO:0000313" key="9">
    <source>
        <dbReference type="Proteomes" id="UP000188946"/>
    </source>
</evidence>
<gene>
    <name evidence="7" type="ORF">BVE84_00040</name>
    <name evidence="6" type="ORF">BVE86_09125</name>
</gene>
<comment type="caution">
    <text evidence="6">The sequence shown here is derived from an EMBL/GenBank/DDBJ whole genome shotgun (WGS) entry which is preliminary data.</text>
</comment>
<evidence type="ECO:0000256" key="2">
    <source>
        <dbReference type="ARBA" id="ARBA00022448"/>
    </source>
</evidence>
<organism evidence="6 8">
    <name type="scientific">Streptococcus azizii</name>
    <dbReference type="NCBI Taxonomy" id="1579424"/>
    <lineage>
        <taxon>Bacteria</taxon>
        <taxon>Bacillati</taxon>
        <taxon>Bacillota</taxon>
        <taxon>Bacilli</taxon>
        <taxon>Lactobacillales</taxon>
        <taxon>Streptococcaceae</taxon>
        <taxon>Streptococcus</taxon>
    </lineage>
</organism>
<dbReference type="EMBL" id="MSPR01000001">
    <property type="protein sequence ID" value="ONK30946.1"/>
    <property type="molecule type" value="Genomic_DNA"/>
</dbReference>
<keyword evidence="3 4" id="KW-0732">Signal</keyword>
<evidence type="ECO:0000259" key="5">
    <source>
        <dbReference type="Pfam" id="PF00496"/>
    </source>
</evidence>
<feature type="chain" id="PRO_5044306600" evidence="4">
    <location>
        <begin position="23"/>
        <end position="598"/>
    </location>
</feature>